<dbReference type="Proteomes" id="UP000694565">
    <property type="component" value="Unplaced"/>
</dbReference>
<proteinExistence type="predicted"/>
<evidence type="ECO:0000313" key="3">
    <source>
        <dbReference type="Proteomes" id="UP000694565"/>
    </source>
</evidence>
<feature type="region of interest" description="Disordered" evidence="1">
    <location>
        <begin position="56"/>
        <end position="75"/>
    </location>
</feature>
<dbReference type="Ensembl" id="ENSCLMT00005024166.1">
    <property type="protein sequence ID" value="ENSCLMP00005023077.1"/>
    <property type="gene ID" value="ENSCLMG00005011453.1"/>
</dbReference>
<protein>
    <submittedName>
        <fullName evidence="2">Uncharacterized protein</fullName>
    </submittedName>
</protein>
<organism evidence="2 3">
    <name type="scientific">Cyclopterus lumpus</name>
    <name type="common">Lumpsucker</name>
    <dbReference type="NCBI Taxonomy" id="8103"/>
    <lineage>
        <taxon>Eukaryota</taxon>
        <taxon>Metazoa</taxon>
        <taxon>Chordata</taxon>
        <taxon>Craniata</taxon>
        <taxon>Vertebrata</taxon>
        <taxon>Euteleostomi</taxon>
        <taxon>Actinopterygii</taxon>
        <taxon>Neopterygii</taxon>
        <taxon>Teleostei</taxon>
        <taxon>Neoteleostei</taxon>
        <taxon>Acanthomorphata</taxon>
        <taxon>Eupercaria</taxon>
        <taxon>Perciformes</taxon>
        <taxon>Cottioidei</taxon>
        <taxon>Cottales</taxon>
        <taxon>Cyclopteridae</taxon>
        <taxon>Cyclopterus</taxon>
    </lineage>
</organism>
<accession>A0A8C2Z793</accession>
<evidence type="ECO:0000256" key="1">
    <source>
        <dbReference type="SAM" id="MobiDB-lite"/>
    </source>
</evidence>
<reference evidence="2" key="1">
    <citation type="submission" date="2025-08" db="UniProtKB">
        <authorList>
            <consortium name="Ensembl"/>
        </authorList>
    </citation>
    <scope>IDENTIFICATION</scope>
</reference>
<evidence type="ECO:0000313" key="2">
    <source>
        <dbReference type="Ensembl" id="ENSCLMP00005023077.1"/>
    </source>
</evidence>
<dbReference type="AlphaFoldDB" id="A0A8C2Z793"/>
<sequence length="152" mass="17251">GEKLKQEEEKVTQEVLEQKRLQKLERTGVKVLPAAVRFSRSERSGMRATAAVVGHSQKSAWDSSSDVEEDAELRKVPDVRRDDLASRRAHRGPVAPKVHQFVPQPVCSSKDRERWEGIRRASQQTLQEKEIRLAGGCLCVLPFFLPFSPKTY</sequence>
<feature type="region of interest" description="Disordered" evidence="1">
    <location>
        <begin position="80"/>
        <end position="99"/>
    </location>
</feature>
<name>A0A8C2Z793_CYCLU</name>
<reference evidence="2" key="2">
    <citation type="submission" date="2025-09" db="UniProtKB">
        <authorList>
            <consortium name="Ensembl"/>
        </authorList>
    </citation>
    <scope>IDENTIFICATION</scope>
</reference>
<keyword evidence="3" id="KW-1185">Reference proteome</keyword>